<organism evidence="2 3">
    <name type="scientific">Kaistia terrae</name>
    <dbReference type="NCBI Taxonomy" id="537017"/>
    <lineage>
        <taxon>Bacteria</taxon>
        <taxon>Pseudomonadati</taxon>
        <taxon>Pseudomonadota</taxon>
        <taxon>Alphaproteobacteria</taxon>
        <taxon>Hyphomicrobiales</taxon>
        <taxon>Kaistiaceae</taxon>
        <taxon>Kaistia</taxon>
    </lineage>
</organism>
<feature type="transmembrane region" description="Helical" evidence="1">
    <location>
        <begin position="45"/>
        <end position="65"/>
    </location>
</feature>
<evidence type="ECO:0000313" key="3">
    <source>
        <dbReference type="Proteomes" id="UP001596150"/>
    </source>
</evidence>
<evidence type="ECO:0000256" key="1">
    <source>
        <dbReference type="SAM" id="Phobius"/>
    </source>
</evidence>
<evidence type="ECO:0000313" key="2">
    <source>
        <dbReference type="EMBL" id="MFC5519013.1"/>
    </source>
</evidence>
<protein>
    <submittedName>
        <fullName evidence="2">Uncharacterized protein</fullName>
    </submittedName>
</protein>
<gene>
    <name evidence="2" type="ORF">ACFPP9_24835</name>
</gene>
<proteinExistence type="predicted"/>
<keyword evidence="1" id="KW-0472">Membrane</keyword>
<accession>A0ABW0Q2Y0</accession>
<sequence length="94" mass="10346">MAEAFQRPSWRIRRTIIVATLIFCAAEITYLTIWGKDTDLSSTIANGLIILAGSVIGAYVFGAVWDDRNIMAMSRGRRVTPAEDTPEPPKDFAG</sequence>
<dbReference type="RefSeq" id="WP_266346304.1">
    <property type="nucleotide sequence ID" value="NZ_JAPKNH010000015.1"/>
</dbReference>
<reference evidence="3" key="1">
    <citation type="journal article" date="2019" name="Int. J. Syst. Evol. Microbiol.">
        <title>The Global Catalogue of Microorganisms (GCM) 10K type strain sequencing project: providing services to taxonomists for standard genome sequencing and annotation.</title>
        <authorList>
            <consortium name="The Broad Institute Genomics Platform"/>
            <consortium name="The Broad Institute Genome Sequencing Center for Infectious Disease"/>
            <person name="Wu L."/>
            <person name="Ma J."/>
        </authorList>
    </citation>
    <scope>NUCLEOTIDE SEQUENCE [LARGE SCALE GENOMIC DNA]</scope>
    <source>
        <strain evidence="3">KACC 12633</strain>
    </source>
</reference>
<name>A0ABW0Q2Y0_9HYPH</name>
<keyword evidence="3" id="KW-1185">Reference proteome</keyword>
<dbReference type="Proteomes" id="UP001596150">
    <property type="component" value="Unassembled WGS sequence"/>
</dbReference>
<keyword evidence="1" id="KW-0812">Transmembrane</keyword>
<dbReference type="EMBL" id="JBHSML010000031">
    <property type="protein sequence ID" value="MFC5519013.1"/>
    <property type="molecule type" value="Genomic_DNA"/>
</dbReference>
<comment type="caution">
    <text evidence="2">The sequence shown here is derived from an EMBL/GenBank/DDBJ whole genome shotgun (WGS) entry which is preliminary data.</text>
</comment>
<keyword evidence="1" id="KW-1133">Transmembrane helix</keyword>
<feature type="transmembrane region" description="Helical" evidence="1">
    <location>
        <begin position="12"/>
        <end position="33"/>
    </location>
</feature>